<dbReference type="PANTHER" id="PTHR43768:SF3">
    <property type="entry name" value="TREHALOSE 6-PHOSPHATE PHOSPHATASE"/>
    <property type="match status" value="1"/>
</dbReference>
<dbReference type="eggNOG" id="COG1877">
    <property type="taxonomic scope" value="Bacteria"/>
</dbReference>
<dbReference type="InterPro" id="IPR023214">
    <property type="entry name" value="HAD_sf"/>
</dbReference>
<keyword evidence="8" id="KW-1185">Reference proteome</keyword>
<dbReference type="InterPro" id="IPR003337">
    <property type="entry name" value="Trehalose_PPase"/>
</dbReference>
<accession>B1I596</accession>
<dbReference type="UniPathway" id="UPA00299"/>
<comment type="catalytic activity">
    <reaction evidence="1 6">
        <text>alpha,alpha-trehalose 6-phosphate + H2O = alpha,alpha-trehalose + phosphate</text>
        <dbReference type="Rhea" id="RHEA:23420"/>
        <dbReference type="ChEBI" id="CHEBI:15377"/>
        <dbReference type="ChEBI" id="CHEBI:16551"/>
        <dbReference type="ChEBI" id="CHEBI:43474"/>
        <dbReference type="ChEBI" id="CHEBI:58429"/>
        <dbReference type="EC" id="3.1.3.12"/>
    </reaction>
</comment>
<dbReference type="RefSeq" id="WP_012302738.1">
    <property type="nucleotide sequence ID" value="NC_010424.1"/>
</dbReference>
<evidence type="ECO:0000313" key="7">
    <source>
        <dbReference type="EMBL" id="ACA60157.1"/>
    </source>
</evidence>
<keyword evidence="4 6" id="KW-0378">Hydrolase</keyword>
<gene>
    <name evidence="7" type="ordered locus">Daud_1656</name>
</gene>
<reference evidence="7 8" key="2">
    <citation type="journal article" date="2008" name="Science">
        <title>Environmental genomics reveals a single-species ecosystem deep within Earth.</title>
        <authorList>
            <person name="Chivian D."/>
            <person name="Brodie E.L."/>
            <person name="Alm E.J."/>
            <person name="Culley D.E."/>
            <person name="Dehal P.S."/>
            <person name="Desantis T.Z."/>
            <person name="Gihring T.M."/>
            <person name="Lapidus A."/>
            <person name="Lin L.H."/>
            <person name="Lowry S.R."/>
            <person name="Moser D.P."/>
            <person name="Richardson P.M."/>
            <person name="Southam G."/>
            <person name="Wanger G."/>
            <person name="Pratt L.M."/>
            <person name="Andersen G.L."/>
            <person name="Hazen T.C."/>
            <person name="Brockman F.J."/>
            <person name="Arkin A.P."/>
            <person name="Onstott T.C."/>
        </authorList>
    </citation>
    <scope>NUCLEOTIDE SEQUENCE [LARGE SCALE GENOMIC DNA]</scope>
    <source>
        <strain evidence="7 8">MP104C</strain>
    </source>
</reference>
<name>B1I596_DESAP</name>
<dbReference type="AlphaFoldDB" id="B1I596"/>
<evidence type="ECO:0000256" key="5">
    <source>
        <dbReference type="ARBA" id="ARBA00024179"/>
    </source>
</evidence>
<evidence type="ECO:0000313" key="8">
    <source>
        <dbReference type="Proteomes" id="UP000008544"/>
    </source>
</evidence>
<comment type="function">
    <text evidence="5 6">Removes the phosphate from trehalose 6-phosphate to produce free trehalose.</text>
</comment>
<dbReference type="InterPro" id="IPR036412">
    <property type="entry name" value="HAD-like_sf"/>
</dbReference>
<evidence type="ECO:0000256" key="3">
    <source>
        <dbReference type="ARBA" id="ARBA00008770"/>
    </source>
</evidence>
<evidence type="ECO:0000256" key="4">
    <source>
        <dbReference type="ARBA" id="ARBA00022801"/>
    </source>
</evidence>
<dbReference type="OrthoDB" id="9797743at2"/>
<dbReference type="KEGG" id="dau:Daud_1656"/>
<organism evidence="7 8">
    <name type="scientific">Desulforudis audaxviator (strain MP104C)</name>
    <dbReference type="NCBI Taxonomy" id="477974"/>
    <lineage>
        <taxon>Bacteria</taxon>
        <taxon>Bacillati</taxon>
        <taxon>Bacillota</taxon>
        <taxon>Clostridia</taxon>
        <taxon>Thermoanaerobacterales</taxon>
        <taxon>Candidatus Desulforudaceae</taxon>
        <taxon>Candidatus Desulforudis</taxon>
    </lineage>
</organism>
<reference evidence="8" key="1">
    <citation type="submission" date="2007-10" db="EMBL/GenBank/DDBJ databases">
        <title>Complete sequence of chromosome of Desulforudis audaxviator MP104C.</title>
        <authorList>
            <person name="Copeland A."/>
            <person name="Lucas S."/>
            <person name="Lapidus A."/>
            <person name="Barry K."/>
            <person name="Glavina del Rio T."/>
            <person name="Dalin E."/>
            <person name="Tice H."/>
            <person name="Bruce D."/>
            <person name="Pitluck S."/>
            <person name="Lowry S.R."/>
            <person name="Larimer F."/>
            <person name="Land M.L."/>
            <person name="Hauser L."/>
            <person name="Kyrpides N."/>
            <person name="Ivanova N.N."/>
            <person name="Richardson P."/>
        </authorList>
    </citation>
    <scope>NUCLEOTIDE SEQUENCE [LARGE SCALE GENOMIC DNA]</scope>
    <source>
        <strain evidence="8">MP104C</strain>
    </source>
</reference>
<comment type="pathway">
    <text evidence="2 6">Glycan biosynthesis; trehalose biosynthesis.</text>
</comment>
<comment type="cofactor">
    <cofactor evidence="6">
        <name>Mg(2+)</name>
        <dbReference type="ChEBI" id="CHEBI:18420"/>
    </cofactor>
</comment>
<dbReference type="CDD" id="cd01627">
    <property type="entry name" value="HAD_TPP"/>
    <property type="match status" value="1"/>
</dbReference>
<dbReference type="EMBL" id="CP000860">
    <property type="protein sequence ID" value="ACA60157.1"/>
    <property type="molecule type" value="Genomic_DNA"/>
</dbReference>
<dbReference type="SUPFAM" id="SSF56784">
    <property type="entry name" value="HAD-like"/>
    <property type="match status" value="1"/>
</dbReference>
<dbReference type="Gene3D" id="3.30.70.1020">
    <property type="entry name" value="Trehalose-6-phosphate phosphatase related protein, domain 2"/>
    <property type="match status" value="1"/>
</dbReference>
<dbReference type="Proteomes" id="UP000008544">
    <property type="component" value="Chromosome"/>
</dbReference>
<sequence length="261" mass="28579">MNFDEKNEVRLYLFLDYDGTLVPIAPTPDEAVPPPELLRLLHTLVGRDGLRVAIISGRGLKNLQEMLPVPGLYLSACHGAIIQHPGAPPRFLAAPTALEQLDHLTEEAQELIEGRTGFQIERKEMSVALHYRLADPDEVDTVLDAFLDLREQYCPDLECDLLAGRKVLEVRPKGVSKGTAVKILLAACPDALPVYIGDDVTDEDAFRALSGRGLTILVADARRATTARRRLTRPAVLDLLRGVAEHGPSYITSPDSLPTPP</sequence>
<keyword evidence="6" id="KW-0460">Magnesium</keyword>
<evidence type="ECO:0000256" key="6">
    <source>
        <dbReference type="RuleBase" id="RU361117"/>
    </source>
</evidence>
<dbReference type="Gene3D" id="3.40.50.1000">
    <property type="entry name" value="HAD superfamily/HAD-like"/>
    <property type="match status" value="1"/>
</dbReference>
<protein>
    <recommendedName>
        <fullName evidence="6">Trehalose 6-phosphate phosphatase</fullName>
        <ecNumber evidence="6">3.1.3.12</ecNumber>
    </recommendedName>
</protein>
<proteinExistence type="inferred from homology"/>
<dbReference type="GO" id="GO:0046872">
    <property type="term" value="F:metal ion binding"/>
    <property type="evidence" value="ECO:0007669"/>
    <property type="project" value="UniProtKB-KW"/>
</dbReference>
<dbReference type="GO" id="GO:0005992">
    <property type="term" value="P:trehalose biosynthetic process"/>
    <property type="evidence" value="ECO:0007669"/>
    <property type="project" value="UniProtKB-UniPathway"/>
</dbReference>
<dbReference type="PANTHER" id="PTHR43768">
    <property type="entry name" value="TREHALOSE 6-PHOSPHATE PHOSPHATASE"/>
    <property type="match status" value="1"/>
</dbReference>
<evidence type="ECO:0000256" key="1">
    <source>
        <dbReference type="ARBA" id="ARBA00000500"/>
    </source>
</evidence>
<comment type="similarity">
    <text evidence="3 6">Belongs to the trehalose phosphatase family.</text>
</comment>
<dbReference type="InterPro" id="IPR006379">
    <property type="entry name" value="HAD-SF_hydro_IIB"/>
</dbReference>
<dbReference type="STRING" id="477974.Daud_1656"/>
<dbReference type="NCBIfam" id="TIGR01484">
    <property type="entry name" value="HAD-SF-IIB"/>
    <property type="match status" value="1"/>
</dbReference>
<dbReference type="HOGENOM" id="CLU_037265_2_1_9"/>
<dbReference type="NCBIfam" id="TIGR00685">
    <property type="entry name" value="T6PP"/>
    <property type="match status" value="1"/>
</dbReference>
<keyword evidence="6" id="KW-0479">Metal-binding</keyword>
<dbReference type="Pfam" id="PF02358">
    <property type="entry name" value="Trehalose_PPase"/>
    <property type="match status" value="1"/>
</dbReference>
<dbReference type="InterPro" id="IPR044651">
    <property type="entry name" value="OTSB-like"/>
</dbReference>
<evidence type="ECO:0000256" key="2">
    <source>
        <dbReference type="ARBA" id="ARBA00005199"/>
    </source>
</evidence>
<dbReference type="EC" id="3.1.3.12" evidence="6"/>
<dbReference type="GO" id="GO:0004805">
    <property type="term" value="F:trehalose-phosphatase activity"/>
    <property type="evidence" value="ECO:0007669"/>
    <property type="project" value="UniProtKB-EC"/>
</dbReference>